<organism evidence="2 3">
    <name type="scientific">Streptomyces luteolifulvus</name>
    <dbReference type="NCBI Taxonomy" id="2615112"/>
    <lineage>
        <taxon>Bacteria</taxon>
        <taxon>Bacillati</taxon>
        <taxon>Actinomycetota</taxon>
        <taxon>Actinomycetes</taxon>
        <taxon>Kitasatosporales</taxon>
        <taxon>Streptomycetaceae</taxon>
        <taxon>Streptomyces</taxon>
    </lineage>
</organism>
<evidence type="ECO:0000256" key="1">
    <source>
        <dbReference type="SAM" id="MobiDB-lite"/>
    </source>
</evidence>
<accession>A0A6H9URQ5</accession>
<dbReference type="RefSeq" id="WP_150954685.1">
    <property type="nucleotide sequence ID" value="NZ_VZRB01000029.1"/>
</dbReference>
<feature type="compositionally biased region" description="Basic and acidic residues" evidence="1">
    <location>
        <begin position="95"/>
        <end position="119"/>
    </location>
</feature>
<protein>
    <submittedName>
        <fullName evidence="2">Uncharacterized protein</fullName>
    </submittedName>
</protein>
<evidence type="ECO:0000313" key="2">
    <source>
        <dbReference type="EMBL" id="KAB1141748.1"/>
    </source>
</evidence>
<name>A0A6H9URQ5_9ACTN</name>
<dbReference type="EMBL" id="VZRB01000029">
    <property type="protein sequence ID" value="KAB1141748.1"/>
    <property type="molecule type" value="Genomic_DNA"/>
</dbReference>
<evidence type="ECO:0000313" key="3">
    <source>
        <dbReference type="Proteomes" id="UP000442707"/>
    </source>
</evidence>
<reference evidence="2 3" key="1">
    <citation type="submission" date="2019-09" db="EMBL/GenBank/DDBJ databases">
        <title>Screening of Novel Bioactive Compounds from Soil-Associated.</title>
        <authorList>
            <person name="Zhao S."/>
        </authorList>
    </citation>
    <scope>NUCLEOTIDE SEQUENCE [LARGE SCALE GENOMIC DNA]</scope>
    <source>
        <strain evidence="2 3">HIT-DPA4</strain>
    </source>
</reference>
<feature type="region of interest" description="Disordered" evidence="1">
    <location>
        <begin position="270"/>
        <end position="315"/>
    </location>
</feature>
<sequence length="315" mass="33198">MPTTHKSTEVPAWPVYALAVHDDGRVVASGPLVPVTRHPSRAAAIGTVAAAATRLGRPVRARATEPDGTVWHLAISPDGAVGELPAGGQRARAPKRGDGRPPAHPAREATDPARAHEAEPDPCTGPDTYAESLALVTEHLQAGRIDRAADLAARLDEQAADTLGVSHPDALGIREVRARVAVLAGDTGGGVRLFRDVAERWHYRGDSERAEAAAARAETVWLQITDLDTALSTGIAVVRMRNQLPGEDGSALTAVLEHQAWLAAASVAGGEPLPRAHPAKPLPRALPTANESAKARGRRPMPSWERPAQDIRAAR</sequence>
<keyword evidence="3" id="KW-1185">Reference proteome</keyword>
<proteinExistence type="predicted"/>
<dbReference type="Proteomes" id="UP000442707">
    <property type="component" value="Unassembled WGS sequence"/>
</dbReference>
<dbReference type="AlphaFoldDB" id="A0A6H9URQ5"/>
<feature type="region of interest" description="Disordered" evidence="1">
    <location>
        <begin position="78"/>
        <end position="128"/>
    </location>
</feature>
<gene>
    <name evidence="2" type="ORF">F7R91_31570</name>
</gene>
<comment type="caution">
    <text evidence="2">The sequence shown here is derived from an EMBL/GenBank/DDBJ whole genome shotgun (WGS) entry which is preliminary data.</text>
</comment>